<feature type="signal peptide" evidence="1">
    <location>
        <begin position="1"/>
        <end position="22"/>
    </location>
</feature>
<evidence type="ECO:0000313" key="3">
    <source>
        <dbReference type="Proteomes" id="UP000283269"/>
    </source>
</evidence>
<dbReference type="EMBL" id="NHYD01001758">
    <property type="protein sequence ID" value="PPQ89960.1"/>
    <property type="molecule type" value="Genomic_DNA"/>
</dbReference>
<accession>A0A409XGT5</accession>
<dbReference type="Proteomes" id="UP000283269">
    <property type="component" value="Unassembled WGS sequence"/>
</dbReference>
<name>A0A409XGT5_PSICY</name>
<dbReference type="AlphaFoldDB" id="A0A409XGT5"/>
<dbReference type="InParanoid" id="A0A409XGT5"/>
<gene>
    <name evidence="2" type="ORF">CVT25_010537</name>
</gene>
<reference evidence="2 3" key="1">
    <citation type="journal article" date="2018" name="Evol. Lett.">
        <title>Horizontal gene cluster transfer increased hallucinogenic mushroom diversity.</title>
        <authorList>
            <person name="Reynolds H.T."/>
            <person name="Vijayakumar V."/>
            <person name="Gluck-Thaler E."/>
            <person name="Korotkin H.B."/>
            <person name="Matheny P.B."/>
            <person name="Slot J.C."/>
        </authorList>
    </citation>
    <scope>NUCLEOTIDE SEQUENCE [LARGE SCALE GENOMIC DNA]</scope>
    <source>
        <strain evidence="2 3">2631</strain>
    </source>
</reference>
<comment type="caution">
    <text evidence="2">The sequence shown here is derived from an EMBL/GenBank/DDBJ whole genome shotgun (WGS) entry which is preliminary data.</text>
</comment>
<protein>
    <submittedName>
        <fullName evidence="2">Uncharacterized protein</fullName>
    </submittedName>
</protein>
<evidence type="ECO:0000313" key="2">
    <source>
        <dbReference type="EMBL" id="PPQ89960.1"/>
    </source>
</evidence>
<proteinExistence type="predicted"/>
<feature type="chain" id="PRO_5019381450" evidence="1">
    <location>
        <begin position="23"/>
        <end position="80"/>
    </location>
</feature>
<keyword evidence="1" id="KW-0732">Signal</keyword>
<organism evidence="2 3">
    <name type="scientific">Psilocybe cyanescens</name>
    <dbReference type="NCBI Taxonomy" id="93625"/>
    <lineage>
        <taxon>Eukaryota</taxon>
        <taxon>Fungi</taxon>
        <taxon>Dikarya</taxon>
        <taxon>Basidiomycota</taxon>
        <taxon>Agaricomycotina</taxon>
        <taxon>Agaricomycetes</taxon>
        <taxon>Agaricomycetidae</taxon>
        <taxon>Agaricales</taxon>
        <taxon>Agaricineae</taxon>
        <taxon>Strophariaceae</taxon>
        <taxon>Psilocybe</taxon>
    </lineage>
</organism>
<sequence length="80" mass="8631">MFIPRAILNAFLIALLASSTLARPQGNDSSDPGKKAAHDADELASSVVHCSMDHSDNIAFITCLEKVFHDFDSDDDGSHE</sequence>
<evidence type="ECO:0000256" key="1">
    <source>
        <dbReference type="SAM" id="SignalP"/>
    </source>
</evidence>
<keyword evidence="3" id="KW-1185">Reference proteome</keyword>